<dbReference type="GO" id="GO:0008270">
    <property type="term" value="F:zinc ion binding"/>
    <property type="evidence" value="ECO:0007669"/>
    <property type="project" value="InterPro"/>
</dbReference>
<dbReference type="Proteomes" id="UP000683507">
    <property type="component" value="Chromosome"/>
</dbReference>
<dbReference type="InterPro" id="IPR003615">
    <property type="entry name" value="HNH_nuc"/>
</dbReference>
<dbReference type="KEGG" id="ptan:CRYO30217_02085"/>
<dbReference type="GO" id="GO:0003676">
    <property type="term" value="F:nucleic acid binding"/>
    <property type="evidence" value="ECO:0007669"/>
    <property type="project" value="InterPro"/>
</dbReference>
<evidence type="ECO:0000313" key="2">
    <source>
        <dbReference type="EMBL" id="CAG5083088.1"/>
    </source>
</evidence>
<keyword evidence="3" id="KW-1185">Reference proteome</keyword>
<reference evidence="2" key="1">
    <citation type="submission" date="2021-04" db="EMBL/GenBank/DDBJ databases">
        <authorList>
            <person name="Rodrigo-Torres L."/>
            <person name="Arahal R. D."/>
            <person name="Lucena T."/>
        </authorList>
    </citation>
    <scope>NUCLEOTIDE SEQUENCE</scope>
    <source>
        <strain evidence="2">AS29M-1</strain>
    </source>
</reference>
<accession>A0A916JN47</accession>
<dbReference type="InterPro" id="IPR002711">
    <property type="entry name" value="HNH"/>
</dbReference>
<dbReference type="AlphaFoldDB" id="A0A916JN47"/>
<dbReference type="Gene3D" id="1.10.30.50">
    <property type="match status" value="1"/>
</dbReference>
<organism evidence="2 3">
    <name type="scientific">Parvicella tangerina</name>
    <dbReference type="NCBI Taxonomy" id="2829795"/>
    <lineage>
        <taxon>Bacteria</taxon>
        <taxon>Pseudomonadati</taxon>
        <taxon>Bacteroidota</taxon>
        <taxon>Flavobacteriia</taxon>
        <taxon>Flavobacteriales</taxon>
        <taxon>Parvicellaceae</taxon>
        <taxon>Parvicella</taxon>
    </lineage>
</organism>
<dbReference type="Pfam" id="PF01844">
    <property type="entry name" value="HNH"/>
    <property type="match status" value="1"/>
</dbReference>
<name>A0A916JN47_9FLAO</name>
<protein>
    <recommendedName>
        <fullName evidence="1">HNH domain-containing protein</fullName>
    </recommendedName>
</protein>
<dbReference type="RefSeq" id="WP_258542297.1">
    <property type="nucleotide sequence ID" value="NZ_OU015584.1"/>
</dbReference>
<gene>
    <name evidence="2" type="ORF">CRYO30217_02085</name>
</gene>
<sequence length="204" mass="23806">MYPFRENTPEHRPGRAVCVHFSSYRTTLREDFQKRCGYCDDSDLLRIRSFAIDHFIPQNPVGFSHTIPPNDYYNLVYACSYCNTYKTNKWPTLDAAISNDGTIGFIKPTEQDYTDRFQRSKEGRIIPVDNTDTVANYIRSELKLWLPIHERMWKLEKVKKLNNDITNALASMDDGDLKTELQAIHYQVLLILTEIQDSIFIANE</sequence>
<dbReference type="CDD" id="cd00085">
    <property type="entry name" value="HNHc"/>
    <property type="match status" value="1"/>
</dbReference>
<evidence type="ECO:0000259" key="1">
    <source>
        <dbReference type="Pfam" id="PF01844"/>
    </source>
</evidence>
<evidence type="ECO:0000313" key="3">
    <source>
        <dbReference type="Proteomes" id="UP000683507"/>
    </source>
</evidence>
<dbReference type="EMBL" id="OU015584">
    <property type="protein sequence ID" value="CAG5083088.1"/>
    <property type="molecule type" value="Genomic_DNA"/>
</dbReference>
<proteinExistence type="predicted"/>
<dbReference type="GO" id="GO:0004519">
    <property type="term" value="F:endonuclease activity"/>
    <property type="evidence" value="ECO:0007669"/>
    <property type="project" value="InterPro"/>
</dbReference>
<feature type="domain" description="HNH" evidence="1">
    <location>
        <begin position="36"/>
        <end position="89"/>
    </location>
</feature>